<dbReference type="InterPro" id="IPR016181">
    <property type="entry name" value="Acyl_CoA_acyltransferase"/>
</dbReference>
<dbReference type="PANTHER" id="PTHR43072:SF8">
    <property type="entry name" value="ACYLTRANSFERASE FABY-RELATED"/>
    <property type="match status" value="1"/>
</dbReference>
<dbReference type="OrthoDB" id="5459937at2"/>
<dbReference type="SUPFAM" id="SSF55729">
    <property type="entry name" value="Acyl-CoA N-acyltransferases (Nat)"/>
    <property type="match status" value="1"/>
</dbReference>
<comment type="caution">
    <text evidence="2">The sequence shown here is derived from an EMBL/GenBank/DDBJ whole genome shotgun (WGS) entry which is preliminary data.</text>
</comment>
<dbReference type="InterPro" id="IPR000182">
    <property type="entry name" value="GNAT_dom"/>
</dbReference>
<dbReference type="Gene3D" id="3.40.630.30">
    <property type="match status" value="1"/>
</dbReference>
<dbReference type="Pfam" id="PF00583">
    <property type="entry name" value="Acetyltransf_1"/>
    <property type="match status" value="1"/>
</dbReference>
<keyword evidence="2" id="KW-0808">Transferase</keyword>
<accession>A0A562Q6H0</accession>
<keyword evidence="3" id="KW-1185">Reference proteome</keyword>
<dbReference type="AlphaFoldDB" id="A0A562Q6H0"/>
<evidence type="ECO:0000313" key="3">
    <source>
        <dbReference type="Proteomes" id="UP000316905"/>
    </source>
</evidence>
<dbReference type="PROSITE" id="PS51186">
    <property type="entry name" value="GNAT"/>
    <property type="match status" value="1"/>
</dbReference>
<evidence type="ECO:0000313" key="2">
    <source>
        <dbReference type="EMBL" id="TWI52329.1"/>
    </source>
</evidence>
<dbReference type="GO" id="GO:0016747">
    <property type="term" value="F:acyltransferase activity, transferring groups other than amino-acyl groups"/>
    <property type="evidence" value="ECO:0007669"/>
    <property type="project" value="InterPro"/>
</dbReference>
<organism evidence="2 3">
    <name type="scientific">Pseudomonas duriflava</name>
    <dbReference type="NCBI Taxonomy" id="459528"/>
    <lineage>
        <taxon>Bacteria</taxon>
        <taxon>Pseudomonadati</taxon>
        <taxon>Pseudomonadota</taxon>
        <taxon>Gammaproteobacteria</taxon>
        <taxon>Pseudomonadales</taxon>
        <taxon>Pseudomonadaceae</taxon>
        <taxon>Pseudomonas</taxon>
    </lineage>
</organism>
<proteinExistence type="predicted"/>
<dbReference type="EMBL" id="VLKY01000012">
    <property type="protein sequence ID" value="TWI52329.1"/>
    <property type="molecule type" value="Genomic_DNA"/>
</dbReference>
<reference evidence="2 3" key="1">
    <citation type="journal article" date="2015" name="Stand. Genomic Sci.">
        <title>Genomic Encyclopedia of Bacterial and Archaeal Type Strains, Phase III: the genomes of soil and plant-associated and newly described type strains.</title>
        <authorList>
            <person name="Whitman W.B."/>
            <person name="Woyke T."/>
            <person name="Klenk H.P."/>
            <person name="Zhou Y."/>
            <person name="Lilburn T.G."/>
            <person name="Beck B.J."/>
            <person name="De Vos P."/>
            <person name="Vandamme P."/>
            <person name="Eisen J.A."/>
            <person name="Garrity G."/>
            <person name="Hugenholtz P."/>
            <person name="Kyrpides N.C."/>
        </authorList>
    </citation>
    <scope>NUCLEOTIDE SEQUENCE [LARGE SCALE GENOMIC DNA]</scope>
    <source>
        <strain evidence="2 3">CGMCC 1.6858</strain>
    </source>
</reference>
<protein>
    <submittedName>
        <fullName evidence="2">Phosphinothricin acetyltransferase</fullName>
    </submittedName>
</protein>
<evidence type="ECO:0000259" key="1">
    <source>
        <dbReference type="PROSITE" id="PS51186"/>
    </source>
</evidence>
<dbReference type="PANTHER" id="PTHR43072">
    <property type="entry name" value="N-ACETYLTRANSFERASE"/>
    <property type="match status" value="1"/>
</dbReference>
<name>A0A562Q6H0_9PSED</name>
<sequence>MPLIRDALETDIPAIQTIYAHHVLYGTATFEEAVPNVVEMQRRYATIRQAGLPYLVAEVDGHVRGYSYAGFYHPRSAYRFSLEDTIYLEDGWQGRGLGKSLLMTLLERCEAGGWRQMVSLIGGSDNAGSIGLHISLGFRHVGVLEQVGLKFGRWHDVVLMQKSLGKGSTDIP</sequence>
<gene>
    <name evidence="2" type="ORF">IQ22_03472</name>
</gene>
<dbReference type="Proteomes" id="UP000316905">
    <property type="component" value="Unassembled WGS sequence"/>
</dbReference>
<feature type="domain" description="N-acetyltransferase" evidence="1">
    <location>
        <begin position="2"/>
        <end position="165"/>
    </location>
</feature>
<dbReference type="CDD" id="cd04301">
    <property type="entry name" value="NAT_SF"/>
    <property type="match status" value="1"/>
</dbReference>